<keyword evidence="1" id="KW-0812">Transmembrane</keyword>
<dbReference type="Proteomes" id="UP000009223">
    <property type="component" value="Chromosome"/>
</dbReference>
<dbReference type="STRING" id="545694.TREPR_3310"/>
<dbReference type="KEGG" id="tpi:TREPR_3310"/>
<dbReference type="AlphaFoldDB" id="F5YKA5"/>
<dbReference type="EMBL" id="CP001843">
    <property type="protein sequence ID" value="AEF83960.1"/>
    <property type="molecule type" value="Genomic_DNA"/>
</dbReference>
<keyword evidence="1" id="KW-1133">Transmembrane helix</keyword>
<accession>F5YKA5</accession>
<dbReference type="OrthoDB" id="3174166at2"/>
<evidence type="ECO:0000313" key="3">
    <source>
        <dbReference type="Proteomes" id="UP000009223"/>
    </source>
</evidence>
<dbReference type="eggNOG" id="COG4416">
    <property type="taxonomic scope" value="Bacteria"/>
</dbReference>
<proteinExistence type="predicted"/>
<protein>
    <submittedName>
        <fullName evidence="2">Zn-finger domain protein</fullName>
    </submittedName>
</protein>
<evidence type="ECO:0000313" key="2">
    <source>
        <dbReference type="EMBL" id="AEF83960.1"/>
    </source>
</evidence>
<dbReference type="HOGENOM" id="CLU_133627_0_0_12"/>
<gene>
    <name evidence="2" type="ordered locus">TREPR_3310</name>
</gene>
<feature type="transmembrane region" description="Helical" evidence="1">
    <location>
        <begin position="47"/>
        <end position="63"/>
    </location>
</feature>
<reference evidence="3" key="1">
    <citation type="submission" date="2009-12" db="EMBL/GenBank/DDBJ databases">
        <title>Complete sequence of Treponema primitia strain ZAS-2.</title>
        <authorList>
            <person name="Tetu S.G."/>
            <person name="Matson E."/>
            <person name="Ren Q."/>
            <person name="Seshadri R."/>
            <person name="Elbourne L."/>
            <person name="Hassan K.A."/>
            <person name="Durkin A."/>
            <person name="Radune D."/>
            <person name="Mohamoud Y."/>
            <person name="Shay R."/>
            <person name="Jin S."/>
            <person name="Zhang X."/>
            <person name="Lucey K."/>
            <person name="Ballor N.R."/>
            <person name="Ottesen E."/>
            <person name="Rosenthal R."/>
            <person name="Allen A."/>
            <person name="Leadbetter J.R."/>
            <person name="Paulsen I.T."/>
        </authorList>
    </citation>
    <scope>NUCLEOTIDE SEQUENCE [LARGE SCALE GENOMIC DNA]</scope>
    <source>
        <strain evidence="3">ATCC BAA-887 / DSM 12427 / ZAS-2</strain>
    </source>
</reference>
<dbReference type="RefSeq" id="WP_015706966.1">
    <property type="nucleotide sequence ID" value="NC_015578.1"/>
</dbReference>
<feature type="transmembrane region" description="Helical" evidence="1">
    <location>
        <begin position="23"/>
        <end position="41"/>
    </location>
</feature>
<organism evidence="2 3">
    <name type="scientific">Treponema primitia (strain ATCC BAA-887 / DSM 12427 / ZAS-2)</name>
    <dbReference type="NCBI Taxonomy" id="545694"/>
    <lineage>
        <taxon>Bacteria</taxon>
        <taxon>Pseudomonadati</taxon>
        <taxon>Spirochaetota</taxon>
        <taxon>Spirochaetia</taxon>
        <taxon>Spirochaetales</taxon>
        <taxon>Treponemataceae</taxon>
        <taxon>Treponema</taxon>
    </lineage>
</organism>
<sequence length="136" mass="15521">MIKLPGRAKLERFMRGRYGQDELNRVLSAAALAFCFVSIITRHLVPSSLSMILVIICIFRSFSRNTGARIREANYYFSLKSKGIRFFGGVADKVRQRLTHRIFTCPSCGQRCRVPKGKGRIRITCKRCGAKFIKKT</sequence>
<evidence type="ECO:0000256" key="1">
    <source>
        <dbReference type="SAM" id="Phobius"/>
    </source>
</evidence>
<name>F5YKA5_TREPZ</name>
<keyword evidence="1" id="KW-0472">Membrane</keyword>
<keyword evidence="3" id="KW-1185">Reference proteome</keyword>
<reference evidence="2 3" key="2">
    <citation type="journal article" date="2011" name="ISME J.">
        <title>RNA-seq reveals cooperative metabolic interactions between two termite-gut spirochete species in co-culture.</title>
        <authorList>
            <person name="Rosenthal A.Z."/>
            <person name="Matson E.G."/>
            <person name="Eldar A."/>
            <person name="Leadbetter J.R."/>
        </authorList>
    </citation>
    <scope>NUCLEOTIDE SEQUENCE [LARGE SCALE GENOMIC DNA]</scope>
    <source>
        <strain evidence="3">ATCC BAA-887 / DSM 12427 / ZAS-2</strain>
    </source>
</reference>